<evidence type="ECO:0000313" key="2">
    <source>
        <dbReference type="Proteomes" id="UP001163105"/>
    </source>
</evidence>
<dbReference type="EMBL" id="JAQHRD010000003">
    <property type="protein sequence ID" value="KAJ6443062.1"/>
    <property type="molecule type" value="Genomic_DNA"/>
</dbReference>
<sequence>MALCEVQYHAACNQELAFTPTPTPPKAQAAQASHRCVGSWDGWVPAQASHPCLAGSKAMTQPAGVRYAEATFAVHLAV</sequence>
<keyword evidence="2" id="KW-1185">Reference proteome</keyword>
<accession>A0AB34FVB3</accession>
<name>A0AB34FVB3_9HYPO</name>
<dbReference type="Proteomes" id="UP001163105">
    <property type="component" value="Unassembled WGS sequence"/>
</dbReference>
<protein>
    <submittedName>
        <fullName evidence="1">Uncharacterized protein</fullName>
    </submittedName>
</protein>
<reference evidence="1" key="1">
    <citation type="submission" date="2023-01" db="EMBL/GenBank/DDBJ databases">
        <title>The growth and conidiation of Purpureocillium lavendulum are regulated by nitrogen source and histone H3K14 acetylation.</title>
        <authorList>
            <person name="Tang P."/>
            <person name="Han J."/>
            <person name="Zhang C."/>
            <person name="Tang P."/>
            <person name="Qi F."/>
            <person name="Zhang K."/>
            <person name="Liang L."/>
        </authorList>
    </citation>
    <scope>NUCLEOTIDE SEQUENCE</scope>
    <source>
        <strain evidence="1">YMF1.00683</strain>
    </source>
</reference>
<dbReference type="AlphaFoldDB" id="A0AB34FVB3"/>
<proteinExistence type="predicted"/>
<evidence type="ECO:0000313" key="1">
    <source>
        <dbReference type="EMBL" id="KAJ6443062.1"/>
    </source>
</evidence>
<gene>
    <name evidence="1" type="ORF">O9K51_04241</name>
</gene>
<comment type="caution">
    <text evidence="1">The sequence shown here is derived from an EMBL/GenBank/DDBJ whole genome shotgun (WGS) entry which is preliminary data.</text>
</comment>
<organism evidence="1 2">
    <name type="scientific">Purpureocillium lavendulum</name>
    <dbReference type="NCBI Taxonomy" id="1247861"/>
    <lineage>
        <taxon>Eukaryota</taxon>
        <taxon>Fungi</taxon>
        <taxon>Dikarya</taxon>
        <taxon>Ascomycota</taxon>
        <taxon>Pezizomycotina</taxon>
        <taxon>Sordariomycetes</taxon>
        <taxon>Hypocreomycetidae</taxon>
        <taxon>Hypocreales</taxon>
        <taxon>Ophiocordycipitaceae</taxon>
        <taxon>Purpureocillium</taxon>
    </lineage>
</organism>